<dbReference type="AlphaFoldDB" id="A0A2W7NVC4"/>
<name>A0A2W7NVC4_9BURK</name>
<evidence type="ECO:0000313" key="3">
    <source>
        <dbReference type="Proteomes" id="UP000249638"/>
    </source>
</evidence>
<dbReference type="EMBL" id="QKZN01000006">
    <property type="protein sequence ID" value="PZX26884.1"/>
    <property type="molecule type" value="Genomic_DNA"/>
</dbReference>
<keyword evidence="3" id="KW-1185">Reference proteome</keyword>
<accession>A0A2W7NVC4</accession>
<protein>
    <submittedName>
        <fullName evidence="2">Uncharacterized protein</fullName>
    </submittedName>
</protein>
<proteinExistence type="predicted"/>
<organism evidence="2 3">
    <name type="scientific">Cupriavidus phytorum</name>
    <dbReference type="NCBI Taxonomy" id="3024399"/>
    <lineage>
        <taxon>Bacteria</taxon>
        <taxon>Pseudomonadati</taxon>
        <taxon>Pseudomonadota</taxon>
        <taxon>Betaproteobacteria</taxon>
        <taxon>Burkholderiales</taxon>
        <taxon>Burkholderiaceae</taxon>
        <taxon>Cupriavidus</taxon>
    </lineage>
</organism>
<reference evidence="2" key="1">
    <citation type="submission" date="2018-06" db="EMBL/GenBank/DDBJ databases">
        <title>Genomic Encyclopedia of Type Strains, Phase IV (KMG-V): Genome sequencing to study the core and pangenomes of soil and plant-associated prokaryotes.</title>
        <authorList>
            <person name="Whitman W."/>
        </authorList>
    </citation>
    <scope>NUCLEOTIDE SEQUENCE [LARGE SCALE GENOMIC DNA]</scope>
    <source>
        <strain evidence="2">MLR2-44</strain>
    </source>
</reference>
<feature type="region of interest" description="Disordered" evidence="1">
    <location>
        <begin position="21"/>
        <end position="41"/>
    </location>
</feature>
<comment type="caution">
    <text evidence="2">The sequence shown here is derived from an EMBL/GenBank/DDBJ whole genome shotgun (WGS) entry which is preliminary data.</text>
</comment>
<sequence>MEPLSFEFVTVEEARKILDGTPPVQAAPDWSEQRRAPSPEDAALSDVAMRWLVSLPAQARPLVLCRRYPRIGNQLAALAANPAALHAFLVELLIDKRGGRQGFPEGIALELSRLHEHVVQQLPGASEAPGWPDLTD</sequence>
<evidence type="ECO:0000313" key="2">
    <source>
        <dbReference type="EMBL" id="PZX26884.1"/>
    </source>
</evidence>
<dbReference type="Proteomes" id="UP000249638">
    <property type="component" value="Unassembled WGS sequence"/>
</dbReference>
<gene>
    <name evidence="2" type="ORF">C7416_106173</name>
</gene>
<evidence type="ECO:0000256" key="1">
    <source>
        <dbReference type="SAM" id="MobiDB-lite"/>
    </source>
</evidence>